<keyword evidence="3" id="KW-1185">Reference proteome</keyword>
<comment type="caution">
    <text evidence="2">The sequence shown here is derived from an EMBL/GenBank/DDBJ whole genome shotgun (WGS) entry which is preliminary data.</text>
</comment>
<proteinExistence type="predicted"/>
<dbReference type="EMBL" id="ABCS01000061">
    <property type="protein sequence ID" value="EDM76646.1"/>
    <property type="molecule type" value="Genomic_DNA"/>
</dbReference>
<dbReference type="Proteomes" id="UP000005801">
    <property type="component" value="Unassembled WGS sequence"/>
</dbReference>
<sequence>MRRASSLALLLALAASTLACKTPIPESFDAYVPADLRGDVEMAIEAKGNDFGADDMLMIAYAKGTEDAKLDELYTKHLTGAGFTELANCPIDGEPGSRDFIKAPAEHVQVHFRLPGSAEAGPMLNVFHSKKVMELTMPEGCAFSDAAKDLCAELTDDSCKLPE</sequence>
<keyword evidence="1" id="KW-0732">Signal</keyword>
<accession>A6GBX3</accession>
<dbReference type="STRING" id="391625.PPSIR1_18292"/>
<dbReference type="PROSITE" id="PS51257">
    <property type="entry name" value="PROKAR_LIPOPROTEIN"/>
    <property type="match status" value="1"/>
</dbReference>
<dbReference type="AlphaFoldDB" id="A6GBX3"/>
<organism evidence="2 3">
    <name type="scientific">Plesiocystis pacifica SIR-1</name>
    <dbReference type="NCBI Taxonomy" id="391625"/>
    <lineage>
        <taxon>Bacteria</taxon>
        <taxon>Pseudomonadati</taxon>
        <taxon>Myxococcota</taxon>
        <taxon>Polyangia</taxon>
        <taxon>Nannocystales</taxon>
        <taxon>Nannocystaceae</taxon>
        <taxon>Plesiocystis</taxon>
    </lineage>
</organism>
<protein>
    <recommendedName>
        <fullName evidence="4">Lipoprotein</fullName>
    </recommendedName>
</protein>
<evidence type="ECO:0000313" key="2">
    <source>
        <dbReference type="EMBL" id="EDM76646.1"/>
    </source>
</evidence>
<reference evidence="2 3" key="1">
    <citation type="submission" date="2007-06" db="EMBL/GenBank/DDBJ databases">
        <authorList>
            <person name="Shimkets L."/>
            <person name="Ferriera S."/>
            <person name="Johnson J."/>
            <person name="Kravitz S."/>
            <person name="Beeson K."/>
            <person name="Sutton G."/>
            <person name="Rogers Y.-H."/>
            <person name="Friedman R."/>
            <person name="Frazier M."/>
            <person name="Venter J.C."/>
        </authorList>
    </citation>
    <scope>NUCLEOTIDE SEQUENCE [LARGE SCALE GENOMIC DNA]</scope>
    <source>
        <strain evidence="2 3">SIR-1</strain>
    </source>
</reference>
<evidence type="ECO:0000256" key="1">
    <source>
        <dbReference type="SAM" id="SignalP"/>
    </source>
</evidence>
<dbReference type="RefSeq" id="WP_006974214.1">
    <property type="nucleotide sequence ID" value="NZ_ABCS01000061.1"/>
</dbReference>
<gene>
    <name evidence="2" type="ORF">PPSIR1_18292</name>
</gene>
<feature type="signal peptide" evidence="1">
    <location>
        <begin position="1"/>
        <end position="19"/>
    </location>
</feature>
<evidence type="ECO:0008006" key="4">
    <source>
        <dbReference type="Google" id="ProtNLM"/>
    </source>
</evidence>
<feature type="chain" id="PRO_5002697740" description="Lipoprotein" evidence="1">
    <location>
        <begin position="20"/>
        <end position="163"/>
    </location>
</feature>
<name>A6GBX3_9BACT</name>
<evidence type="ECO:0000313" key="3">
    <source>
        <dbReference type="Proteomes" id="UP000005801"/>
    </source>
</evidence>